<accession>A0A507C9Q7</accession>
<dbReference type="Proteomes" id="UP000319731">
    <property type="component" value="Unassembled WGS sequence"/>
</dbReference>
<protein>
    <recommendedName>
        <fullName evidence="6">MARVEL domain-containing protein</fullName>
    </recommendedName>
</protein>
<evidence type="ECO:0000256" key="3">
    <source>
        <dbReference type="ARBA" id="ARBA00022989"/>
    </source>
</evidence>
<evidence type="ECO:0000313" key="8">
    <source>
        <dbReference type="Proteomes" id="UP000319731"/>
    </source>
</evidence>
<keyword evidence="3 5" id="KW-1133">Transmembrane helix</keyword>
<dbReference type="GeneID" id="42002728"/>
<dbReference type="Pfam" id="PF01284">
    <property type="entry name" value="MARVEL"/>
    <property type="match status" value="1"/>
</dbReference>
<evidence type="ECO:0000256" key="4">
    <source>
        <dbReference type="ARBA" id="ARBA00023136"/>
    </source>
</evidence>
<organism evidence="7 8">
    <name type="scientific">Synchytrium microbalum</name>
    <dbReference type="NCBI Taxonomy" id="1806994"/>
    <lineage>
        <taxon>Eukaryota</taxon>
        <taxon>Fungi</taxon>
        <taxon>Fungi incertae sedis</taxon>
        <taxon>Chytridiomycota</taxon>
        <taxon>Chytridiomycota incertae sedis</taxon>
        <taxon>Chytridiomycetes</taxon>
        <taxon>Synchytriales</taxon>
        <taxon>Synchytriaceae</taxon>
        <taxon>Synchytrium</taxon>
    </lineage>
</organism>
<dbReference type="GO" id="GO:0016020">
    <property type="term" value="C:membrane"/>
    <property type="evidence" value="ECO:0007669"/>
    <property type="project" value="UniProtKB-SubCell"/>
</dbReference>
<comment type="caution">
    <text evidence="7">The sequence shown here is derived from an EMBL/GenBank/DDBJ whole genome shotgun (WGS) entry which is preliminary data.</text>
</comment>
<feature type="transmembrane region" description="Helical" evidence="5">
    <location>
        <begin position="56"/>
        <end position="76"/>
    </location>
</feature>
<gene>
    <name evidence="7" type="ORF">SmJEL517_g01503</name>
</gene>
<dbReference type="RefSeq" id="XP_031026524.1">
    <property type="nucleotide sequence ID" value="XM_031167431.1"/>
</dbReference>
<feature type="transmembrane region" description="Helical" evidence="5">
    <location>
        <begin position="168"/>
        <end position="188"/>
    </location>
</feature>
<keyword evidence="2 5" id="KW-0812">Transmembrane</keyword>
<feature type="transmembrane region" description="Helical" evidence="5">
    <location>
        <begin position="88"/>
        <end position="110"/>
    </location>
</feature>
<keyword evidence="8" id="KW-1185">Reference proteome</keyword>
<keyword evidence="4 5" id="KW-0472">Membrane</keyword>
<evidence type="ECO:0000256" key="1">
    <source>
        <dbReference type="ARBA" id="ARBA00004141"/>
    </source>
</evidence>
<dbReference type="OrthoDB" id="2146784at2759"/>
<comment type="subcellular location">
    <subcellularLocation>
        <location evidence="1">Membrane</location>
        <topology evidence="1">Multi-pass membrane protein</topology>
    </subcellularLocation>
</comment>
<reference evidence="7 8" key="1">
    <citation type="journal article" date="2019" name="Sci. Rep.">
        <title>Comparative genomics of chytrid fungi reveal insights into the obligate biotrophic and pathogenic lifestyle of Synchytrium endobioticum.</title>
        <authorList>
            <person name="van de Vossenberg B.T.L.H."/>
            <person name="Warris S."/>
            <person name="Nguyen H.D.T."/>
            <person name="van Gent-Pelzer M.P.E."/>
            <person name="Joly D.L."/>
            <person name="van de Geest H.C."/>
            <person name="Bonants P.J.M."/>
            <person name="Smith D.S."/>
            <person name="Levesque C.A."/>
            <person name="van der Lee T.A.J."/>
        </authorList>
    </citation>
    <scope>NUCLEOTIDE SEQUENCE [LARGE SCALE GENOMIC DNA]</scope>
    <source>
        <strain evidence="7 8">JEL517</strain>
    </source>
</reference>
<dbReference type="EMBL" id="QEAO01000005">
    <property type="protein sequence ID" value="TPX36211.1"/>
    <property type="molecule type" value="Genomic_DNA"/>
</dbReference>
<dbReference type="InterPro" id="IPR008253">
    <property type="entry name" value="Marvel"/>
</dbReference>
<feature type="domain" description="MARVEL" evidence="6">
    <location>
        <begin position="54"/>
        <end position="187"/>
    </location>
</feature>
<evidence type="ECO:0000313" key="7">
    <source>
        <dbReference type="EMBL" id="TPX36211.1"/>
    </source>
</evidence>
<evidence type="ECO:0000256" key="5">
    <source>
        <dbReference type="SAM" id="Phobius"/>
    </source>
</evidence>
<dbReference type="AlphaFoldDB" id="A0A507C9Q7"/>
<proteinExistence type="predicted"/>
<feature type="transmembrane region" description="Helical" evidence="5">
    <location>
        <begin position="130"/>
        <end position="148"/>
    </location>
</feature>
<evidence type="ECO:0000259" key="6">
    <source>
        <dbReference type="Pfam" id="PF01284"/>
    </source>
</evidence>
<sequence length="224" mass="24338">MSDNLMVKKESGHQTRAARMSAGNIKLPTNPKLFTKAVNPPTLIDTFRETRFRIRVMQLLSASISFASLAASVYSATFTSAPIQGSGMTFMTSVSISSMIISAACMLLYLCPASLKIPPHRHPRFSRVEVTADFIYVLFWLGAALAMASSGQCPPTSSRAYLISSVCFPWNLCMAFGIVSAVLFAVTYGMGLFDLKKYGFATSGIHGNPTIGRPTWKLPDTNTD</sequence>
<name>A0A507C9Q7_9FUNG</name>
<evidence type="ECO:0000256" key="2">
    <source>
        <dbReference type="ARBA" id="ARBA00022692"/>
    </source>
</evidence>